<protein>
    <submittedName>
        <fullName evidence="6">ABC transporter related</fullName>
    </submittedName>
</protein>
<evidence type="ECO:0000313" key="7">
    <source>
        <dbReference type="Proteomes" id="UP000007962"/>
    </source>
</evidence>
<dbReference type="eggNOG" id="COG1121">
    <property type="taxonomic scope" value="Bacteria"/>
</dbReference>
<dbReference type="InterPro" id="IPR027417">
    <property type="entry name" value="P-loop_NTPase"/>
</dbReference>
<dbReference type="InterPro" id="IPR017871">
    <property type="entry name" value="ABC_transporter-like_CS"/>
</dbReference>
<evidence type="ECO:0000259" key="5">
    <source>
        <dbReference type="PROSITE" id="PS50893"/>
    </source>
</evidence>
<dbReference type="HOGENOM" id="CLU_000604_1_11_11"/>
<sequence>MPDVPADVGCAADDELTPAVLETRALDVAIGGSRILADVDLRVDAGEFVALLGANGSGKSTLVRTLVGIQSPSAGRALLFGVDVTQRSRVPWTRLGYVPQRSTAASGVPATALEVVVAGLLAHGRLRPPRGARARAREALDRVGLADRAHRSVGEMSGGQQQRVLIARALARRPELLVLDEPLAGVDRPSQDAFTTTMAQLRDEGTTVLVVLHEIEAFVPFISRAVVLRHGRVVHDGAPPRPAPGHRGVGHEHTHAHATEAAAAAVPGALHVEPWSTT</sequence>
<keyword evidence="3" id="KW-0067">ATP-binding</keyword>
<feature type="domain" description="ABC transporter" evidence="5">
    <location>
        <begin position="21"/>
        <end position="255"/>
    </location>
</feature>
<dbReference type="PROSITE" id="PS00211">
    <property type="entry name" value="ABC_TRANSPORTER_1"/>
    <property type="match status" value="1"/>
</dbReference>
<dbReference type="KEGG" id="bcv:Bcav_1774"/>
<feature type="region of interest" description="Disordered" evidence="4">
    <location>
        <begin position="237"/>
        <end position="257"/>
    </location>
</feature>
<name>C5C4Q2_BEUC1</name>
<dbReference type="GO" id="GO:0005524">
    <property type="term" value="F:ATP binding"/>
    <property type="evidence" value="ECO:0007669"/>
    <property type="project" value="UniProtKB-KW"/>
</dbReference>
<evidence type="ECO:0000256" key="3">
    <source>
        <dbReference type="ARBA" id="ARBA00022840"/>
    </source>
</evidence>
<evidence type="ECO:0000313" key="6">
    <source>
        <dbReference type="EMBL" id="ACQ80030.1"/>
    </source>
</evidence>
<dbReference type="Pfam" id="PF00005">
    <property type="entry name" value="ABC_tran"/>
    <property type="match status" value="1"/>
</dbReference>
<dbReference type="EMBL" id="CP001618">
    <property type="protein sequence ID" value="ACQ80030.1"/>
    <property type="molecule type" value="Genomic_DNA"/>
</dbReference>
<dbReference type="PROSITE" id="PS50893">
    <property type="entry name" value="ABC_TRANSPORTER_2"/>
    <property type="match status" value="1"/>
</dbReference>
<dbReference type="InterPro" id="IPR050153">
    <property type="entry name" value="Metal_Ion_Import_ABC"/>
</dbReference>
<dbReference type="RefSeq" id="WP_015882270.1">
    <property type="nucleotide sequence ID" value="NC_012669.1"/>
</dbReference>
<dbReference type="STRING" id="471853.Bcav_1774"/>
<dbReference type="InterPro" id="IPR003593">
    <property type="entry name" value="AAA+_ATPase"/>
</dbReference>
<keyword evidence="2" id="KW-0547">Nucleotide-binding</keyword>
<gene>
    <name evidence="6" type="ordered locus">Bcav_1774</name>
</gene>
<evidence type="ECO:0000256" key="1">
    <source>
        <dbReference type="ARBA" id="ARBA00022448"/>
    </source>
</evidence>
<dbReference type="AlphaFoldDB" id="C5C4Q2"/>
<evidence type="ECO:0000256" key="2">
    <source>
        <dbReference type="ARBA" id="ARBA00022741"/>
    </source>
</evidence>
<keyword evidence="1" id="KW-0813">Transport</keyword>
<dbReference type="InterPro" id="IPR003439">
    <property type="entry name" value="ABC_transporter-like_ATP-bd"/>
</dbReference>
<dbReference type="Gene3D" id="3.40.50.300">
    <property type="entry name" value="P-loop containing nucleotide triphosphate hydrolases"/>
    <property type="match status" value="1"/>
</dbReference>
<dbReference type="Proteomes" id="UP000007962">
    <property type="component" value="Chromosome"/>
</dbReference>
<organism evidence="6 7">
    <name type="scientific">Beutenbergia cavernae (strain ATCC BAA-8 / DSM 12333 / CCUG 43141 / JCM 11478 / NBRC 16432 / NCIMB 13614 / HKI 0122)</name>
    <dbReference type="NCBI Taxonomy" id="471853"/>
    <lineage>
        <taxon>Bacteria</taxon>
        <taxon>Bacillati</taxon>
        <taxon>Actinomycetota</taxon>
        <taxon>Actinomycetes</taxon>
        <taxon>Micrococcales</taxon>
        <taxon>Beutenbergiaceae</taxon>
        <taxon>Beutenbergia</taxon>
    </lineage>
</organism>
<dbReference type="GO" id="GO:0016887">
    <property type="term" value="F:ATP hydrolysis activity"/>
    <property type="evidence" value="ECO:0007669"/>
    <property type="project" value="InterPro"/>
</dbReference>
<proteinExistence type="predicted"/>
<evidence type="ECO:0000256" key="4">
    <source>
        <dbReference type="SAM" id="MobiDB-lite"/>
    </source>
</evidence>
<accession>C5C4Q2</accession>
<keyword evidence="7" id="KW-1185">Reference proteome</keyword>
<dbReference type="SMART" id="SM00382">
    <property type="entry name" value="AAA"/>
    <property type="match status" value="1"/>
</dbReference>
<dbReference type="SUPFAM" id="SSF52540">
    <property type="entry name" value="P-loop containing nucleoside triphosphate hydrolases"/>
    <property type="match status" value="1"/>
</dbReference>
<reference evidence="6 7" key="1">
    <citation type="journal article" date="2009" name="Stand. Genomic Sci.">
        <title>Complete genome sequence of Beutenbergia cavernae type strain (HKI 0122).</title>
        <authorList>
            <person name="Land M."/>
            <person name="Pukall R."/>
            <person name="Abt B."/>
            <person name="Goker M."/>
            <person name="Rohde M."/>
            <person name="Glavina Del Rio T."/>
            <person name="Tice H."/>
            <person name="Copeland A."/>
            <person name="Cheng J.F."/>
            <person name="Lucas S."/>
            <person name="Chen F."/>
            <person name="Nolan M."/>
            <person name="Bruce D."/>
            <person name="Goodwin L."/>
            <person name="Pitluck S."/>
            <person name="Ivanova N."/>
            <person name="Mavromatis K."/>
            <person name="Ovchinnikova G."/>
            <person name="Pati A."/>
            <person name="Chen A."/>
            <person name="Palaniappan K."/>
            <person name="Hauser L."/>
            <person name="Chang Y.J."/>
            <person name="Jefferies C.C."/>
            <person name="Saunders E."/>
            <person name="Brettin T."/>
            <person name="Detter J.C."/>
            <person name="Han C."/>
            <person name="Chain P."/>
            <person name="Bristow J."/>
            <person name="Eisen J.A."/>
            <person name="Markowitz V."/>
            <person name="Hugenholtz P."/>
            <person name="Kyrpides N.C."/>
            <person name="Klenk H.P."/>
            <person name="Lapidus A."/>
        </authorList>
    </citation>
    <scope>NUCLEOTIDE SEQUENCE [LARGE SCALE GENOMIC DNA]</scope>
    <source>
        <strain evidence="7">ATCC BAA-8 / DSM 12333 / NBRC 16432</strain>
    </source>
</reference>
<dbReference type="OrthoDB" id="5296765at2"/>
<dbReference type="PANTHER" id="PTHR42734">
    <property type="entry name" value="METAL TRANSPORT SYSTEM ATP-BINDING PROTEIN TM_0124-RELATED"/>
    <property type="match status" value="1"/>
</dbReference>